<evidence type="ECO:0000256" key="1">
    <source>
        <dbReference type="SAM" id="SignalP"/>
    </source>
</evidence>
<evidence type="ECO:0000313" key="3">
    <source>
        <dbReference type="Proteomes" id="UP000186666"/>
    </source>
</evidence>
<dbReference type="RefSeq" id="WP_068587530.1">
    <property type="nucleotide sequence ID" value="NZ_FTNK01000038.1"/>
</dbReference>
<proteinExistence type="predicted"/>
<organism evidence="2 3">
    <name type="scientific">Paenibacillus macquariensis</name>
    <dbReference type="NCBI Taxonomy" id="948756"/>
    <lineage>
        <taxon>Bacteria</taxon>
        <taxon>Bacillati</taxon>
        <taxon>Bacillota</taxon>
        <taxon>Bacilli</taxon>
        <taxon>Bacillales</taxon>
        <taxon>Paenibacillaceae</taxon>
        <taxon>Paenibacillus</taxon>
    </lineage>
</organism>
<accession>A0ABY1KEC8</accession>
<dbReference type="Proteomes" id="UP000186666">
    <property type="component" value="Unassembled WGS sequence"/>
</dbReference>
<name>A0ABY1KEC8_9BACL</name>
<protein>
    <submittedName>
        <fullName evidence="2">Uncharacterized protein</fullName>
    </submittedName>
</protein>
<feature type="signal peptide" evidence="1">
    <location>
        <begin position="1"/>
        <end position="26"/>
    </location>
</feature>
<evidence type="ECO:0000313" key="2">
    <source>
        <dbReference type="EMBL" id="SIR70583.1"/>
    </source>
</evidence>
<reference evidence="2 3" key="1">
    <citation type="submission" date="2017-01" db="EMBL/GenBank/DDBJ databases">
        <authorList>
            <person name="Varghese N."/>
            <person name="Submissions S."/>
        </authorList>
    </citation>
    <scope>NUCLEOTIDE SEQUENCE [LARGE SCALE GENOMIC DNA]</scope>
    <source>
        <strain evidence="2 3">ATCC 23464</strain>
    </source>
</reference>
<feature type="chain" id="PRO_5046131471" evidence="1">
    <location>
        <begin position="27"/>
        <end position="103"/>
    </location>
</feature>
<dbReference type="EMBL" id="FTNK01000038">
    <property type="protein sequence ID" value="SIR70583.1"/>
    <property type="molecule type" value="Genomic_DNA"/>
</dbReference>
<keyword evidence="1" id="KW-0732">Signal</keyword>
<comment type="caution">
    <text evidence="2">The sequence shown here is derived from an EMBL/GenBank/DDBJ whole genome shotgun (WGS) entry which is preliminary data.</text>
</comment>
<gene>
    <name evidence="2" type="ORF">SAMN05421578_1385</name>
</gene>
<keyword evidence="3" id="KW-1185">Reference proteome</keyword>
<sequence length="103" mass="11290">MKLKKLVATVAASAMLLTSLPVASFAAGGSDLDSQLKKVGVSYSPSWLYTDKRLNLDYNDYTSSPLYTLKGDWIMNPSAQDKEDGNFLFSDNMLTGKENGKWG</sequence>